<evidence type="ECO:0000313" key="1">
    <source>
        <dbReference type="EMBL" id="KFA87834.1"/>
    </source>
</evidence>
<comment type="caution">
    <text evidence="1">The sequence shown here is derived from an EMBL/GenBank/DDBJ whole genome shotgun (WGS) entry which is preliminary data.</text>
</comment>
<name>A0A084SH99_9BACT</name>
<sequence>MRLLVLLAVLQAGCLSESDEASLGLECGPRDLTPECCLKKNPGQWERCTGSSELARVAEEAAGTVGRAPSLAAKVAAAGMAGVMMTTVHIGSAERRGVALATDLLKKVEEEIVRCVRSAEQEVNAYHFGGKSPTREQCQEVKVGERTTWAAYLGLFKHETAWPCLHEALGKLLKGKYRLHPRFYIDPQTGEWRHMPEDMMSQIVAQEGWSGLRGTIEPDIVLLDANGVVVHAYDLKFPCPESNGAGWGHYREGVWKDWSQGEVYRKVLRVTPKLVSPQDGIIREQK</sequence>
<gene>
    <name evidence="1" type="ORF">Q664_45055</name>
</gene>
<accession>A0A084SH99</accession>
<evidence type="ECO:0000313" key="2">
    <source>
        <dbReference type="Proteomes" id="UP000028547"/>
    </source>
</evidence>
<dbReference type="Proteomes" id="UP000028547">
    <property type="component" value="Unassembled WGS sequence"/>
</dbReference>
<proteinExistence type="predicted"/>
<organism evidence="1 2">
    <name type="scientific">Archangium violaceum Cb vi76</name>
    <dbReference type="NCBI Taxonomy" id="1406225"/>
    <lineage>
        <taxon>Bacteria</taxon>
        <taxon>Pseudomonadati</taxon>
        <taxon>Myxococcota</taxon>
        <taxon>Myxococcia</taxon>
        <taxon>Myxococcales</taxon>
        <taxon>Cystobacterineae</taxon>
        <taxon>Archangiaceae</taxon>
        <taxon>Archangium</taxon>
    </lineage>
</organism>
<dbReference type="EMBL" id="JPMI01000323">
    <property type="protein sequence ID" value="KFA87834.1"/>
    <property type="molecule type" value="Genomic_DNA"/>
</dbReference>
<protein>
    <submittedName>
        <fullName evidence="1">Uncharacterized protein</fullName>
    </submittedName>
</protein>
<dbReference type="AlphaFoldDB" id="A0A084SH99"/>
<reference evidence="1 2" key="1">
    <citation type="submission" date="2014-07" db="EMBL/GenBank/DDBJ databases">
        <title>Draft Genome Sequence of Gephyronic Acid Producer, Cystobacter violaceus Strain Cb vi76.</title>
        <authorList>
            <person name="Stevens D.C."/>
            <person name="Young J."/>
            <person name="Carmichael R."/>
            <person name="Tan J."/>
            <person name="Taylor R.E."/>
        </authorList>
    </citation>
    <scope>NUCLEOTIDE SEQUENCE [LARGE SCALE GENOMIC DNA]</scope>
    <source>
        <strain evidence="1 2">Cb vi76</strain>
    </source>
</reference>